<feature type="compositionally biased region" description="Basic and acidic residues" evidence="1">
    <location>
        <begin position="153"/>
        <end position="167"/>
    </location>
</feature>
<gene>
    <name evidence="2" type="ORF">FALBO_14180</name>
</gene>
<reference evidence="2 3" key="1">
    <citation type="submission" date="2020-01" db="EMBL/GenBank/DDBJ databases">
        <title>Identification and distribution of gene clusters putatively required for synthesis of sphingolipid metabolism inhibitors in phylogenetically diverse species of the filamentous fungus Fusarium.</title>
        <authorList>
            <person name="Kim H.-S."/>
            <person name="Busman M."/>
            <person name="Brown D.W."/>
            <person name="Divon H."/>
            <person name="Uhlig S."/>
            <person name="Proctor R.H."/>
        </authorList>
    </citation>
    <scope>NUCLEOTIDE SEQUENCE [LARGE SCALE GENOMIC DNA]</scope>
    <source>
        <strain evidence="2 3">NRRL 20459</strain>
    </source>
</reference>
<organism evidence="2 3">
    <name type="scientific">Fusarium albosuccineum</name>
    <dbReference type="NCBI Taxonomy" id="1237068"/>
    <lineage>
        <taxon>Eukaryota</taxon>
        <taxon>Fungi</taxon>
        <taxon>Dikarya</taxon>
        <taxon>Ascomycota</taxon>
        <taxon>Pezizomycotina</taxon>
        <taxon>Sordariomycetes</taxon>
        <taxon>Hypocreomycetidae</taxon>
        <taxon>Hypocreales</taxon>
        <taxon>Nectriaceae</taxon>
        <taxon>Fusarium</taxon>
        <taxon>Fusarium decemcellulare species complex</taxon>
    </lineage>
</organism>
<dbReference type="Proteomes" id="UP000554235">
    <property type="component" value="Unassembled WGS sequence"/>
</dbReference>
<feature type="compositionally biased region" description="Acidic residues" evidence="1">
    <location>
        <begin position="711"/>
        <end position="731"/>
    </location>
</feature>
<feature type="compositionally biased region" description="Basic residues" evidence="1">
    <location>
        <begin position="8"/>
        <end position="20"/>
    </location>
</feature>
<accession>A0A8H4KX28</accession>
<feature type="compositionally biased region" description="Polar residues" evidence="1">
    <location>
        <begin position="69"/>
        <end position="86"/>
    </location>
</feature>
<feature type="region of interest" description="Disordered" evidence="1">
    <location>
        <begin position="710"/>
        <end position="776"/>
    </location>
</feature>
<name>A0A8H4KX28_9HYPO</name>
<comment type="caution">
    <text evidence="2">The sequence shown here is derived from an EMBL/GenBank/DDBJ whole genome shotgun (WGS) entry which is preliminary data.</text>
</comment>
<feature type="region of interest" description="Disordered" evidence="1">
    <location>
        <begin position="1411"/>
        <end position="1431"/>
    </location>
</feature>
<evidence type="ECO:0000313" key="2">
    <source>
        <dbReference type="EMBL" id="KAF4459070.1"/>
    </source>
</evidence>
<sequence>MAPERQKSKGTSRMRSKPKDRKGAVFSSRSSSSSGARATRPQDTILRYLQSSSPLPAAPERRTPPRAASSGTLRSDFSSATSNITFASRLGNGGKTGPVAAGTAFPETSSSSSSPSLDVSPPIDESSGNARLRRGRDLDEPPSSRPPVRRHNGGKECIPDSMDDNRTDAAAPDGDVLLNDHLLVNGSDIQMNPTEEDNTSWQMRSTPPYGMINRANDNLREDISTRSEHTLNEAHNEERAETVAAELPTRQEIYNWVEEEELDEGEKLARRIVYILTAGLVSCPADQHKDQDALHLATCRRHLRLRETWAGSSARVSGLSFAEREEQSRQFGLDRAIRPLDASVTGLRRDQLPPASRLEAQFAGWHGDKDWSDAEVCLHQDDVPQRKLAPAVHDIDSFLHVTKDPRSLRGPLNICITAQPSLLLSKSIHVRVPIRVGEKIKQVPIYQIPHTVLAHQRPRTVYMFFPRLYDEKRRKKGPVPLREEQNRLFFDGFIRPSIEKIGPHFVHHLPGSYDSVRAASRIARESSGSAAIRGAAFEVPYSEENLPRLWSVMQEALDRAERDIAADGPRSGGGGSVRETEDASRLWQFGDAIFLCSYKDAKLWHQSSGSSIAGVLGDFRARCDVVSLEQEPAASSGSGNPAYGDNGTEPTPWRQTQLVDVASELLPTRSGHTVLARRCCQYNTLRFLYGQSGEALLGKTAPRVALHVENEGDSDWDDEASSSQEGDEAEGESGHGGDNGRAPRGRGSEEEQATGEGWKPPRIPRAATTEYPVRDSISITSEPRRVSPIFRRGVSYVQSYTVEEGIFNVAAIWAFSHPNIFNLAHSDEAWAAVAREGNIKASRQDAERALSQSIQRMASNLEDPSRGYGWRIELRITTTLAAQLQPAEKAWWRLIKRANRLSDEPGAIAVAPDRDAFYVLAAGDLNAFVRQNIDKHLRLMDYIMSYWARDPSTPQSAASLYAIVVLALRHFINHQPHALARILSAPRTAAAGGKIGLDMARSREQRGFAFFPKDVVDWHELRLHDWATALLQVPQLVIKAHWLEEASLRQSRHLIDQVISLALSKDIRTREQAEDVLGILSQLLIRKYKEAAYLALFPAKGRKKRVPDMDIFEFTLTGVRAESRAVQGRDCNPPGNHRFFIKHVLTYFAWAWTLADSDISRGHIESQHFRVEAKRAIKAFEQLSRSPFITAQRFLCVLYYRFCQQVLCFPNPDKTNGVMSVTAKNGSRTVLCTHIIKPCITIPDNAKLTDTVAAIVPNQDPNNHPQQNTYPSHIIYSIKQIRRYLHLPLSGDDLNEEGQGSSPFFFYDTVPIRYPAMAATELYTIALEQSTQPDLPTEHNEVLDRMARLSDSDRSACERWLQEMNFLRPGEDDDDRVWGKIKRNWIGYLSATSLSPKAELAPNRKAVQLMAGGAGEDEDEDADERKRRFSDDRQRRMTIQSAFWNGLDGIEAMTERWPRAARAALNSMDGGGGEGEDGEQGAFESLAAVYDLGKRRRYQSIWTSLVGFIAHSHDEGTLEEMGLRLTESQVDDILDVEQEVWQVDLRAIARRREKGGFEYVWAPIQQLLMKMLSKVKSTPRNNPLVWWIAVLARSAVSGDNDRDFISRGRFHKNPMPMDVDLRERLEAIVHYSKVLVLDGAFSTWSEKSERSEWVMEVQSRLNMVSIEWINDEAGSRPAGPPGDGGPAYSTAAWRSVVAHIAEQTERHLGGKQKTAIYRLRMLANAVM</sequence>
<feature type="region of interest" description="Disordered" evidence="1">
    <location>
        <begin position="630"/>
        <end position="652"/>
    </location>
</feature>
<dbReference type="OrthoDB" id="5090998at2759"/>
<evidence type="ECO:0000313" key="3">
    <source>
        <dbReference type="Proteomes" id="UP000554235"/>
    </source>
</evidence>
<protein>
    <submittedName>
        <fullName evidence="2">Uncharacterized protein</fullName>
    </submittedName>
</protein>
<dbReference type="EMBL" id="JAADYS010002264">
    <property type="protein sequence ID" value="KAF4459070.1"/>
    <property type="molecule type" value="Genomic_DNA"/>
</dbReference>
<feature type="region of interest" description="Disordered" evidence="1">
    <location>
        <begin position="1"/>
        <end position="173"/>
    </location>
</feature>
<evidence type="ECO:0000256" key="1">
    <source>
        <dbReference type="SAM" id="MobiDB-lite"/>
    </source>
</evidence>
<keyword evidence="3" id="KW-1185">Reference proteome</keyword>
<proteinExistence type="predicted"/>
<feature type="compositionally biased region" description="Low complexity" evidence="1">
    <location>
        <begin position="109"/>
        <end position="122"/>
    </location>
</feature>